<dbReference type="AlphaFoldDB" id="A0A383F434"/>
<gene>
    <name evidence="2" type="ORF">METZ01_LOCUS516498</name>
</gene>
<dbReference type="EMBL" id="UINC01231206">
    <property type="protein sequence ID" value="SVE63644.1"/>
    <property type="molecule type" value="Genomic_DNA"/>
</dbReference>
<feature type="region of interest" description="Disordered" evidence="1">
    <location>
        <begin position="1"/>
        <end position="24"/>
    </location>
</feature>
<evidence type="ECO:0000256" key="1">
    <source>
        <dbReference type="SAM" id="MobiDB-lite"/>
    </source>
</evidence>
<name>A0A383F434_9ZZZZ</name>
<feature type="non-terminal residue" evidence="2">
    <location>
        <position position="24"/>
    </location>
</feature>
<organism evidence="2">
    <name type="scientific">marine metagenome</name>
    <dbReference type="NCBI Taxonomy" id="408172"/>
    <lineage>
        <taxon>unclassified sequences</taxon>
        <taxon>metagenomes</taxon>
        <taxon>ecological metagenomes</taxon>
    </lineage>
</organism>
<feature type="non-terminal residue" evidence="2">
    <location>
        <position position="1"/>
    </location>
</feature>
<protein>
    <submittedName>
        <fullName evidence="2">Uncharacterized protein</fullName>
    </submittedName>
</protein>
<accession>A0A383F434</accession>
<reference evidence="2" key="1">
    <citation type="submission" date="2018-05" db="EMBL/GenBank/DDBJ databases">
        <authorList>
            <person name="Lanie J.A."/>
            <person name="Ng W.-L."/>
            <person name="Kazmierczak K.M."/>
            <person name="Andrzejewski T.M."/>
            <person name="Davidsen T.M."/>
            <person name="Wayne K.J."/>
            <person name="Tettelin H."/>
            <person name="Glass J.I."/>
            <person name="Rusch D."/>
            <person name="Podicherti R."/>
            <person name="Tsui H.-C.T."/>
            <person name="Winkler M.E."/>
        </authorList>
    </citation>
    <scope>NUCLEOTIDE SEQUENCE</scope>
</reference>
<evidence type="ECO:0000313" key="2">
    <source>
        <dbReference type="EMBL" id="SVE63644.1"/>
    </source>
</evidence>
<sequence>VREFKESHGLEAHDLAEDGEHWLT</sequence>
<proteinExistence type="predicted"/>